<protein>
    <submittedName>
        <fullName evidence="2">Uncharacterized protein</fullName>
    </submittedName>
</protein>
<dbReference type="Proteomes" id="UP000826513">
    <property type="component" value="Chromosome 1"/>
</dbReference>
<gene>
    <name evidence="2" type="ORF">J5285_05100</name>
</gene>
<sequence>MKVPVGFSSGTMPENEDGPDGPEPSEPTDDLSWGRIAGRLSPNTVALF</sequence>
<dbReference type="RefSeq" id="WP_157835795.1">
    <property type="nucleotide sequence ID" value="NZ_CP039691.1"/>
</dbReference>
<name>A0ABX8T459_9HYPH</name>
<keyword evidence="3" id="KW-1185">Reference proteome</keyword>
<organism evidence="2 3">
    <name type="scientific">Agrobacterium larrymoorei</name>
    <dbReference type="NCBI Taxonomy" id="160699"/>
    <lineage>
        <taxon>Bacteria</taxon>
        <taxon>Pseudomonadati</taxon>
        <taxon>Pseudomonadota</taxon>
        <taxon>Alphaproteobacteria</taxon>
        <taxon>Hyphomicrobiales</taxon>
        <taxon>Rhizobiaceae</taxon>
        <taxon>Rhizobium/Agrobacterium group</taxon>
        <taxon>Agrobacterium</taxon>
    </lineage>
</organism>
<evidence type="ECO:0000256" key="1">
    <source>
        <dbReference type="SAM" id="MobiDB-lite"/>
    </source>
</evidence>
<reference evidence="2 3" key="1">
    <citation type="submission" date="2021-03" db="EMBL/GenBank/DDBJ databases">
        <title>Rapid diversification of plasmids in a genus of pathogenic and nitrogen fixing bacteria.</title>
        <authorList>
            <person name="Weisberg A.J."/>
            <person name="Miller M."/>
            <person name="Ream W."/>
            <person name="Grunwald N.J."/>
            <person name="Chang J.H."/>
        </authorList>
    </citation>
    <scope>NUCLEOTIDE SEQUENCE [LARGE SCALE GENOMIC DNA]</scope>
    <source>
        <strain evidence="2 3">AF3.44</strain>
    </source>
</reference>
<proteinExistence type="predicted"/>
<evidence type="ECO:0000313" key="3">
    <source>
        <dbReference type="Proteomes" id="UP000826513"/>
    </source>
</evidence>
<evidence type="ECO:0000313" key="2">
    <source>
        <dbReference type="EMBL" id="QYA08083.1"/>
    </source>
</evidence>
<feature type="region of interest" description="Disordered" evidence="1">
    <location>
        <begin position="1"/>
        <end position="37"/>
    </location>
</feature>
<accession>A0ABX8T459</accession>
<dbReference type="EMBL" id="CP072167">
    <property type="protein sequence ID" value="QYA08083.1"/>
    <property type="molecule type" value="Genomic_DNA"/>
</dbReference>